<evidence type="ECO:0000256" key="1">
    <source>
        <dbReference type="SAM" id="MobiDB-lite"/>
    </source>
</evidence>
<dbReference type="AlphaFoldDB" id="A0A6C0J9U5"/>
<evidence type="ECO:0000313" key="2">
    <source>
        <dbReference type="EMBL" id="QHU02412.1"/>
    </source>
</evidence>
<feature type="region of interest" description="Disordered" evidence="1">
    <location>
        <begin position="37"/>
        <end position="92"/>
    </location>
</feature>
<organism evidence="2">
    <name type="scientific">viral metagenome</name>
    <dbReference type="NCBI Taxonomy" id="1070528"/>
    <lineage>
        <taxon>unclassified sequences</taxon>
        <taxon>metagenomes</taxon>
        <taxon>organismal metagenomes</taxon>
    </lineage>
</organism>
<reference evidence="2" key="1">
    <citation type="journal article" date="2020" name="Nature">
        <title>Giant virus diversity and host interactions through global metagenomics.</title>
        <authorList>
            <person name="Schulz F."/>
            <person name="Roux S."/>
            <person name="Paez-Espino D."/>
            <person name="Jungbluth S."/>
            <person name="Walsh D.A."/>
            <person name="Denef V.J."/>
            <person name="McMahon K.D."/>
            <person name="Konstantinidis K.T."/>
            <person name="Eloe-Fadrosh E.A."/>
            <person name="Kyrpides N.C."/>
            <person name="Woyke T."/>
        </authorList>
    </citation>
    <scope>NUCLEOTIDE SEQUENCE</scope>
    <source>
        <strain evidence="2">GVMAG-M-3300025880-75</strain>
    </source>
</reference>
<protein>
    <submittedName>
        <fullName evidence="2">Uncharacterized protein</fullName>
    </submittedName>
</protein>
<dbReference type="EMBL" id="MN740356">
    <property type="protein sequence ID" value="QHU02412.1"/>
    <property type="molecule type" value="Genomic_DNA"/>
</dbReference>
<accession>A0A6C0J9U5</accession>
<sequence length="92" mass="11173">MENKEQASIDWFNALNTTKGKAQHDKLVLEAERIKEEIESRKKKTKKGPTNPVGGRRTRKRKIRKKRKTKRKKTKTKRKRRKTKSRKRRKYK</sequence>
<feature type="compositionally biased region" description="Basic residues" evidence="1">
    <location>
        <begin position="56"/>
        <end position="92"/>
    </location>
</feature>
<proteinExistence type="predicted"/>
<name>A0A6C0J9U5_9ZZZZ</name>